<evidence type="ECO:0000313" key="5">
    <source>
        <dbReference type="Proteomes" id="UP000265715"/>
    </source>
</evidence>
<feature type="domain" description="DUF5666" evidence="3">
    <location>
        <begin position="95"/>
        <end position="164"/>
    </location>
</feature>
<evidence type="ECO:0000313" key="4">
    <source>
        <dbReference type="EMBL" id="RIH84301.1"/>
    </source>
</evidence>
<dbReference type="InterPro" id="IPR043724">
    <property type="entry name" value="DUF5666"/>
</dbReference>
<feature type="signal peptide" evidence="2">
    <location>
        <begin position="1"/>
        <end position="24"/>
    </location>
</feature>
<feature type="domain" description="DUF5666" evidence="3">
    <location>
        <begin position="250"/>
        <end position="304"/>
    </location>
</feature>
<feature type="region of interest" description="Disordered" evidence="1">
    <location>
        <begin position="345"/>
        <end position="380"/>
    </location>
</feature>
<protein>
    <recommendedName>
        <fullName evidence="3">DUF5666 domain-containing protein</fullName>
    </recommendedName>
</protein>
<dbReference type="EMBL" id="QXDL01000076">
    <property type="protein sequence ID" value="RIH84301.1"/>
    <property type="molecule type" value="Genomic_DNA"/>
</dbReference>
<keyword evidence="5" id="KW-1185">Reference proteome</keyword>
<dbReference type="AlphaFoldDB" id="A0A399EQ83"/>
<evidence type="ECO:0000256" key="2">
    <source>
        <dbReference type="SAM" id="SignalP"/>
    </source>
</evidence>
<evidence type="ECO:0000259" key="3">
    <source>
        <dbReference type="Pfam" id="PF18914"/>
    </source>
</evidence>
<gene>
    <name evidence="4" type="ORF">Mterra_02024</name>
</gene>
<accession>A0A399EQ83</accession>
<name>A0A399EQ83_9DEIN</name>
<dbReference type="Pfam" id="PF18914">
    <property type="entry name" value="DUF5666"/>
    <property type="match status" value="4"/>
</dbReference>
<dbReference type="RefSeq" id="WP_170159626.1">
    <property type="nucleotide sequence ID" value="NZ_QXDL01000076.1"/>
</dbReference>
<dbReference type="Proteomes" id="UP000265715">
    <property type="component" value="Unassembled WGS sequence"/>
</dbReference>
<proteinExistence type="predicted"/>
<feature type="chain" id="PRO_5017469858" description="DUF5666 domain-containing protein" evidence="2">
    <location>
        <begin position="25"/>
        <end position="402"/>
    </location>
</feature>
<feature type="domain" description="DUF5666" evidence="3">
    <location>
        <begin position="319"/>
        <end position="400"/>
    </location>
</feature>
<organism evidence="4 5">
    <name type="scientific">Calidithermus terrae</name>
    <dbReference type="NCBI Taxonomy" id="1408545"/>
    <lineage>
        <taxon>Bacteria</taxon>
        <taxon>Thermotogati</taxon>
        <taxon>Deinococcota</taxon>
        <taxon>Deinococci</taxon>
        <taxon>Thermales</taxon>
        <taxon>Thermaceae</taxon>
        <taxon>Calidithermus</taxon>
    </lineage>
</organism>
<comment type="caution">
    <text evidence="4">The sequence shown here is derived from an EMBL/GenBank/DDBJ whole genome shotgun (WGS) entry which is preliminary data.</text>
</comment>
<feature type="domain" description="DUF5666" evidence="3">
    <location>
        <begin position="197"/>
        <end position="232"/>
    </location>
</feature>
<reference evidence="4 5" key="1">
    <citation type="submission" date="2018-08" db="EMBL/GenBank/DDBJ databases">
        <title>Meiothermus terrae DSM 26712 genome sequencing project.</title>
        <authorList>
            <person name="Da Costa M.S."/>
            <person name="Albuquerque L."/>
            <person name="Raposo P."/>
            <person name="Froufe H.J.C."/>
            <person name="Barroso C.S."/>
            <person name="Egas C."/>
        </authorList>
    </citation>
    <scope>NUCLEOTIDE SEQUENCE [LARGE SCALE GENOMIC DNA]</scope>
    <source>
        <strain evidence="4 5">DSM 26712</strain>
    </source>
</reference>
<evidence type="ECO:0000256" key="1">
    <source>
        <dbReference type="SAM" id="MobiDB-lite"/>
    </source>
</evidence>
<dbReference type="PROSITE" id="PS51257">
    <property type="entry name" value="PROKAR_LIPOPROTEIN"/>
    <property type="match status" value="1"/>
</dbReference>
<keyword evidence="2" id="KW-0732">Signal</keyword>
<sequence length="402" mass="42312">MRKSLWIAGLGLFLAACTNPGSQAPGTTLEGVVQRSGGLVTMGGKVLDLSQARVSEDGQAVAASSVRDGSEISAQGVERGGRLELRAVELRYRVKGPADEVNAAEGFVTVVGLKALVTPETRIVEEKADGSETPLTLDDLSAGDYLKVAGLAQADDSVVATRIEREGPENPGKVELRVALRELDAAAKTFTYGLRTYTVDYSGAQLKGALSEGAYVRVKGQKSGTTVVASQVRVEEERGGGKGRTRIELEGIVAGLDTAAKTFSVEGLTVEYSQAELRGELREGARVHVRGTLEGDTVKAQQVKVQGKGERGGGGAELEGPIAGFDAASRTFTVNGVTVSVDARTRYADDRGEGGEESRGDEDEDRMSPEEFWGTGRDGQTVEVEVEATGEGALLAHEIELK</sequence>
<feature type="compositionally biased region" description="Basic and acidic residues" evidence="1">
    <location>
        <begin position="345"/>
        <end position="358"/>
    </location>
</feature>